<evidence type="ECO:0000313" key="1">
    <source>
        <dbReference type="EMBL" id="QTC90469.1"/>
    </source>
</evidence>
<dbReference type="Proteomes" id="UP000663918">
    <property type="component" value="Chromosome"/>
</dbReference>
<organism evidence="1 2">
    <name type="scientific">Brevundimonas goettingensis</name>
    <dbReference type="NCBI Taxonomy" id="2774190"/>
    <lineage>
        <taxon>Bacteria</taxon>
        <taxon>Pseudomonadati</taxon>
        <taxon>Pseudomonadota</taxon>
        <taxon>Alphaproteobacteria</taxon>
        <taxon>Caulobacterales</taxon>
        <taxon>Caulobacteraceae</taxon>
        <taxon>Brevundimonas</taxon>
    </lineage>
</organism>
<dbReference type="EMBL" id="CP062222">
    <property type="protein sequence ID" value="QTC90469.1"/>
    <property type="molecule type" value="Genomic_DNA"/>
</dbReference>
<sequence length="64" mass="7036">MKNDRALADMLAELDAELAARADAWPAAREILTRVEGRSPGSVQRLAAEQQLRALNCRAAQYVL</sequence>
<gene>
    <name evidence="1" type="ORF">IFJ75_14460</name>
</gene>
<evidence type="ECO:0000313" key="2">
    <source>
        <dbReference type="Proteomes" id="UP000663918"/>
    </source>
</evidence>
<protein>
    <submittedName>
        <fullName evidence="1">Uncharacterized protein</fullName>
    </submittedName>
</protein>
<name>A0A975C125_9CAUL</name>
<proteinExistence type="predicted"/>
<keyword evidence="2" id="KW-1185">Reference proteome</keyword>
<reference evidence="1" key="1">
    <citation type="submission" date="2020-09" db="EMBL/GenBank/DDBJ databases">
        <title>Brevundimonas sp. LVF2 isolated from a puddle in Goettingen, Germany.</title>
        <authorList>
            <person name="Friedrich I."/>
            <person name="Klassen A."/>
            <person name="Hannes N."/>
            <person name="Schneider D."/>
            <person name="Hertel R."/>
            <person name="Daniel R."/>
        </authorList>
    </citation>
    <scope>NUCLEOTIDE SEQUENCE</scope>
    <source>
        <strain evidence="1">LVF2</strain>
    </source>
</reference>
<dbReference type="RefSeq" id="WP_207868886.1">
    <property type="nucleotide sequence ID" value="NZ_CP062222.1"/>
</dbReference>
<accession>A0A975C125</accession>
<dbReference type="KEGG" id="bgoe:IFJ75_14460"/>
<dbReference type="AlphaFoldDB" id="A0A975C125"/>